<dbReference type="Gene3D" id="3.40.50.2300">
    <property type="match status" value="1"/>
</dbReference>
<proteinExistence type="predicted"/>
<feature type="modified residue" description="4-aspartylphosphate" evidence="7">
    <location>
        <position position="51"/>
    </location>
</feature>
<sequence length="225" mass="25300">MRILIVEDDNSMLEVICTALRNDSYQIDACSTGDEGLLYASNAVYDLIILDIMLPGADGLTIVKHIRKRGFDTPILLLTAKDAIEDRVRGLDSGADDYLTKPFAISELLARVRALIRRKAGMQSEGLLKYGPISIRSDVHDGYVNEQPLKLAGKEYDLLELFLRNPKRILTKDQIFDSIWGFESDSAPSVIDVYVHHLRKKLANYNCQGYIETIRGVGYMMKGNE</sequence>
<evidence type="ECO:0000259" key="10">
    <source>
        <dbReference type="PROSITE" id="PS51755"/>
    </source>
</evidence>
<comment type="caution">
    <text evidence="11">The sequence shown here is derived from an EMBL/GenBank/DDBJ whole genome shotgun (WGS) entry which is preliminary data.</text>
</comment>
<dbReference type="InterPro" id="IPR011006">
    <property type="entry name" value="CheY-like_superfamily"/>
</dbReference>
<dbReference type="SUPFAM" id="SSF46894">
    <property type="entry name" value="C-terminal effector domain of the bipartite response regulators"/>
    <property type="match status" value="1"/>
</dbReference>
<evidence type="ECO:0000256" key="3">
    <source>
        <dbReference type="ARBA" id="ARBA00023012"/>
    </source>
</evidence>
<accession>A0ABR9QG87</accession>
<dbReference type="Proteomes" id="UP001516662">
    <property type="component" value="Unassembled WGS sequence"/>
</dbReference>
<evidence type="ECO:0000313" key="11">
    <source>
        <dbReference type="EMBL" id="MBE4907441.1"/>
    </source>
</evidence>
<dbReference type="InterPro" id="IPR001867">
    <property type="entry name" value="OmpR/PhoB-type_DNA-bd"/>
</dbReference>
<evidence type="ECO:0000256" key="8">
    <source>
        <dbReference type="PROSITE-ProRule" id="PRU01091"/>
    </source>
</evidence>
<dbReference type="PROSITE" id="PS50110">
    <property type="entry name" value="RESPONSE_REGULATORY"/>
    <property type="match status" value="1"/>
</dbReference>
<dbReference type="InterPro" id="IPR016032">
    <property type="entry name" value="Sig_transdc_resp-reg_C-effctor"/>
</dbReference>
<dbReference type="InterPro" id="IPR001789">
    <property type="entry name" value="Sig_transdc_resp-reg_receiver"/>
</dbReference>
<dbReference type="InterPro" id="IPR036388">
    <property type="entry name" value="WH-like_DNA-bd_sf"/>
</dbReference>
<reference evidence="11 12" key="1">
    <citation type="submission" date="2020-10" db="EMBL/GenBank/DDBJ databases">
        <title>Bacillus sp. HD4P25, an endophyte from a halophyte.</title>
        <authorList>
            <person name="Sun J.-Q."/>
        </authorList>
    </citation>
    <scope>NUCLEOTIDE SEQUENCE [LARGE SCALE GENOMIC DNA]</scope>
    <source>
        <strain evidence="11 12">YIM 93174</strain>
    </source>
</reference>
<evidence type="ECO:0000256" key="6">
    <source>
        <dbReference type="ARBA" id="ARBA00023163"/>
    </source>
</evidence>
<dbReference type="RefSeq" id="WP_193534920.1">
    <property type="nucleotide sequence ID" value="NZ_JADCLJ010000009.1"/>
</dbReference>
<dbReference type="SMART" id="SM00448">
    <property type="entry name" value="REC"/>
    <property type="match status" value="1"/>
</dbReference>
<feature type="domain" description="OmpR/PhoB-type" evidence="10">
    <location>
        <begin position="125"/>
        <end position="223"/>
    </location>
</feature>
<dbReference type="Gene3D" id="6.10.250.690">
    <property type="match status" value="1"/>
</dbReference>
<name>A0ABR9QG87_9BACI</name>
<dbReference type="InterPro" id="IPR039420">
    <property type="entry name" value="WalR-like"/>
</dbReference>
<dbReference type="Pfam" id="PF00072">
    <property type="entry name" value="Response_reg"/>
    <property type="match status" value="1"/>
</dbReference>
<keyword evidence="3" id="KW-0902">Two-component regulatory system</keyword>
<evidence type="ECO:0000313" key="12">
    <source>
        <dbReference type="Proteomes" id="UP001516662"/>
    </source>
</evidence>
<keyword evidence="12" id="KW-1185">Reference proteome</keyword>
<feature type="DNA-binding region" description="OmpR/PhoB-type" evidence="8">
    <location>
        <begin position="125"/>
        <end position="223"/>
    </location>
</feature>
<organism evidence="11 12">
    <name type="scientific">Litchfieldia luteola</name>
    <dbReference type="NCBI Taxonomy" id="682179"/>
    <lineage>
        <taxon>Bacteria</taxon>
        <taxon>Bacillati</taxon>
        <taxon>Bacillota</taxon>
        <taxon>Bacilli</taxon>
        <taxon>Bacillales</taxon>
        <taxon>Bacillaceae</taxon>
        <taxon>Litchfieldia</taxon>
    </lineage>
</organism>
<evidence type="ECO:0000256" key="5">
    <source>
        <dbReference type="ARBA" id="ARBA00023125"/>
    </source>
</evidence>
<keyword evidence="5 8" id="KW-0238">DNA-binding</keyword>
<dbReference type="SUPFAM" id="SSF52172">
    <property type="entry name" value="CheY-like"/>
    <property type="match status" value="1"/>
</dbReference>
<evidence type="ECO:0000256" key="7">
    <source>
        <dbReference type="PROSITE-ProRule" id="PRU00169"/>
    </source>
</evidence>
<comment type="subcellular location">
    <subcellularLocation>
        <location evidence="1">Cytoplasm</location>
    </subcellularLocation>
</comment>
<protein>
    <submittedName>
        <fullName evidence="11">Response regulator transcription factor</fullName>
    </submittedName>
</protein>
<dbReference type="PANTHER" id="PTHR48111">
    <property type="entry name" value="REGULATOR OF RPOS"/>
    <property type="match status" value="1"/>
</dbReference>
<dbReference type="PANTHER" id="PTHR48111:SF22">
    <property type="entry name" value="REGULATOR OF RPOS"/>
    <property type="match status" value="1"/>
</dbReference>
<evidence type="ECO:0000256" key="1">
    <source>
        <dbReference type="ARBA" id="ARBA00004496"/>
    </source>
</evidence>
<evidence type="ECO:0000256" key="2">
    <source>
        <dbReference type="ARBA" id="ARBA00022553"/>
    </source>
</evidence>
<keyword evidence="4" id="KW-0805">Transcription regulation</keyword>
<dbReference type="PROSITE" id="PS51755">
    <property type="entry name" value="OMPR_PHOB"/>
    <property type="match status" value="1"/>
</dbReference>
<keyword evidence="6" id="KW-0804">Transcription</keyword>
<dbReference type="Gene3D" id="1.10.10.10">
    <property type="entry name" value="Winged helix-like DNA-binding domain superfamily/Winged helix DNA-binding domain"/>
    <property type="match status" value="1"/>
</dbReference>
<dbReference type="SMART" id="SM00862">
    <property type="entry name" value="Trans_reg_C"/>
    <property type="match status" value="1"/>
</dbReference>
<feature type="domain" description="Response regulatory" evidence="9">
    <location>
        <begin position="2"/>
        <end position="116"/>
    </location>
</feature>
<gene>
    <name evidence="11" type="ORF">IMZ08_05105</name>
</gene>
<keyword evidence="2 7" id="KW-0597">Phosphoprotein</keyword>
<dbReference type="EMBL" id="JADCLJ010000009">
    <property type="protein sequence ID" value="MBE4907441.1"/>
    <property type="molecule type" value="Genomic_DNA"/>
</dbReference>
<evidence type="ECO:0000259" key="9">
    <source>
        <dbReference type="PROSITE" id="PS50110"/>
    </source>
</evidence>
<dbReference type="CDD" id="cd00383">
    <property type="entry name" value="trans_reg_C"/>
    <property type="match status" value="1"/>
</dbReference>
<evidence type="ECO:0000256" key="4">
    <source>
        <dbReference type="ARBA" id="ARBA00023015"/>
    </source>
</evidence>
<dbReference type="Pfam" id="PF00486">
    <property type="entry name" value="Trans_reg_C"/>
    <property type="match status" value="1"/>
</dbReference>